<feature type="transmembrane region" description="Helical" evidence="6">
    <location>
        <begin position="185"/>
        <end position="203"/>
    </location>
</feature>
<proteinExistence type="predicted"/>
<evidence type="ECO:0000256" key="6">
    <source>
        <dbReference type="SAM" id="Phobius"/>
    </source>
</evidence>
<evidence type="ECO:0000313" key="9">
    <source>
        <dbReference type="Proteomes" id="UP000184048"/>
    </source>
</evidence>
<keyword evidence="3 6" id="KW-0812">Transmembrane</keyword>
<dbReference type="STRING" id="1121884.SAMN02745131_02109"/>
<evidence type="ECO:0000256" key="3">
    <source>
        <dbReference type="ARBA" id="ARBA00022692"/>
    </source>
</evidence>
<evidence type="ECO:0000256" key="2">
    <source>
        <dbReference type="ARBA" id="ARBA00022475"/>
    </source>
</evidence>
<name>A0A1M4ZXN2_9BACT</name>
<dbReference type="PANTHER" id="PTHR32322:SF18">
    <property type="entry name" value="S-ADENOSYLMETHIONINE_S-ADENOSYLHOMOCYSTEINE TRANSPORTER"/>
    <property type="match status" value="1"/>
</dbReference>
<dbReference type="EMBL" id="FQUU01000007">
    <property type="protein sequence ID" value="SHF22462.1"/>
    <property type="molecule type" value="Genomic_DNA"/>
</dbReference>
<feature type="transmembrane region" description="Helical" evidence="6">
    <location>
        <begin position="123"/>
        <end position="141"/>
    </location>
</feature>
<comment type="subcellular location">
    <subcellularLocation>
        <location evidence="1">Cell membrane</location>
        <topology evidence="1">Multi-pass membrane protein</topology>
    </subcellularLocation>
</comment>
<dbReference type="AlphaFoldDB" id="A0A1M4ZXN2"/>
<evidence type="ECO:0000256" key="1">
    <source>
        <dbReference type="ARBA" id="ARBA00004651"/>
    </source>
</evidence>
<feature type="transmembrane region" description="Helical" evidence="6">
    <location>
        <begin position="273"/>
        <end position="291"/>
    </location>
</feature>
<feature type="transmembrane region" description="Helical" evidence="6">
    <location>
        <begin position="96"/>
        <end position="116"/>
    </location>
</feature>
<dbReference type="GO" id="GO:0005886">
    <property type="term" value="C:plasma membrane"/>
    <property type="evidence" value="ECO:0007669"/>
    <property type="project" value="UniProtKB-SubCell"/>
</dbReference>
<dbReference type="SUPFAM" id="SSF103481">
    <property type="entry name" value="Multidrug resistance efflux transporter EmrE"/>
    <property type="match status" value="2"/>
</dbReference>
<dbReference type="OrthoDB" id="9811486at2"/>
<feature type="transmembrane region" description="Helical" evidence="6">
    <location>
        <begin position="153"/>
        <end position="173"/>
    </location>
</feature>
<protein>
    <submittedName>
        <fullName evidence="8">Threonine/homoserine efflux transporter RhtA</fullName>
    </submittedName>
</protein>
<feature type="transmembrane region" description="Helical" evidence="6">
    <location>
        <begin position="215"/>
        <end position="235"/>
    </location>
</feature>
<evidence type="ECO:0000259" key="7">
    <source>
        <dbReference type="Pfam" id="PF00892"/>
    </source>
</evidence>
<feature type="transmembrane region" description="Helical" evidence="6">
    <location>
        <begin position="68"/>
        <end position="90"/>
    </location>
</feature>
<keyword evidence="2" id="KW-1003">Cell membrane</keyword>
<evidence type="ECO:0000313" key="8">
    <source>
        <dbReference type="EMBL" id="SHF22462.1"/>
    </source>
</evidence>
<sequence>MKTVTKAHIAVLLTNLFFAANYSLVKMVSPSLVGPFAINLFRVGISLLLFWGVWMVGSTSARIRRKDWMRFFWCALAGVAINQMLFIKGLTLTSTIHASLLTLVTPLLVTVFALWVLKERFTFFKALGLALGIGGSVLIIMQKEAGQQGSDYLLGDMLIVLNAIAYAIYFILVKPLMETYSPLHVIRWIFSIGFIMMLPFGWNQVAEINWQVIHWQHYLAILVIAIPGTFFAYYFNAYGIQHIGAGITGTYIYTQPVFTVLIAVLFLDESFTWQKALAAMLIFSGVYLVSFRKQKVL</sequence>
<dbReference type="InterPro" id="IPR037185">
    <property type="entry name" value="EmrE-like"/>
</dbReference>
<feature type="transmembrane region" description="Helical" evidence="6">
    <location>
        <begin position="7"/>
        <end position="24"/>
    </location>
</feature>
<feature type="transmembrane region" description="Helical" evidence="6">
    <location>
        <begin position="247"/>
        <end position="267"/>
    </location>
</feature>
<feature type="domain" description="EamA" evidence="7">
    <location>
        <begin position="154"/>
        <end position="290"/>
    </location>
</feature>
<dbReference type="InterPro" id="IPR000620">
    <property type="entry name" value="EamA_dom"/>
</dbReference>
<evidence type="ECO:0000256" key="4">
    <source>
        <dbReference type="ARBA" id="ARBA00022989"/>
    </source>
</evidence>
<evidence type="ECO:0000256" key="5">
    <source>
        <dbReference type="ARBA" id="ARBA00023136"/>
    </source>
</evidence>
<feature type="transmembrane region" description="Helical" evidence="6">
    <location>
        <begin position="36"/>
        <end position="56"/>
    </location>
</feature>
<reference evidence="8 9" key="1">
    <citation type="submission" date="2016-11" db="EMBL/GenBank/DDBJ databases">
        <authorList>
            <person name="Jaros S."/>
            <person name="Januszkiewicz K."/>
            <person name="Wedrychowicz H."/>
        </authorList>
    </citation>
    <scope>NUCLEOTIDE SEQUENCE [LARGE SCALE GENOMIC DNA]</scope>
    <source>
        <strain evidence="8 9">DSM 18119</strain>
    </source>
</reference>
<keyword evidence="4 6" id="KW-1133">Transmembrane helix</keyword>
<dbReference type="Proteomes" id="UP000184048">
    <property type="component" value="Unassembled WGS sequence"/>
</dbReference>
<feature type="domain" description="EamA" evidence="7">
    <location>
        <begin position="6"/>
        <end position="140"/>
    </location>
</feature>
<gene>
    <name evidence="8" type="ORF">SAMN02745131_02109</name>
</gene>
<organism evidence="8 9">
    <name type="scientific">Flavisolibacter ginsengisoli DSM 18119</name>
    <dbReference type="NCBI Taxonomy" id="1121884"/>
    <lineage>
        <taxon>Bacteria</taxon>
        <taxon>Pseudomonadati</taxon>
        <taxon>Bacteroidota</taxon>
        <taxon>Chitinophagia</taxon>
        <taxon>Chitinophagales</taxon>
        <taxon>Chitinophagaceae</taxon>
        <taxon>Flavisolibacter</taxon>
    </lineage>
</organism>
<keyword evidence="5 6" id="KW-0472">Membrane</keyword>
<dbReference type="RefSeq" id="WP_072835293.1">
    <property type="nucleotide sequence ID" value="NZ_FQUU01000007.1"/>
</dbReference>
<keyword evidence="9" id="KW-1185">Reference proteome</keyword>
<dbReference type="Gene3D" id="1.10.3730.20">
    <property type="match status" value="1"/>
</dbReference>
<dbReference type="Pfam" id="PF00892">
    <property type="entry name" value="EamA"/>
    <property type="match status" value="2"/>
</dbReference>
<accession>A0A1M4ZXN2</accession>
<dbReference type="PANTHER" id="PTHR32322">
    <property type="entry name" value="INNER MEMBRANE TRANSPORTER"/>
    <property type="match status" value="1"/>
</dbReference>
<dbReference type="InterPro" id="IPR050638">
    <property type="entry name" value="AA-Vitamin_Transporters"/>
</dbReference>